<accession>A0A9P0FSH0</accession>
<dbReference type="Proteomes" id="UP001154114">
    <property type="component" value="Chromosome 1"/>
</dbReference>
<reference evidence="1" key="1">
    <citation type="submission" date="2021-12" db="EMBL/GenBank/DDBJ databases">
        <authorList>
            <person name="King R."/>
        </authorList>
    </citation>
    <scope>NUCLEOTIDE SEQUENCE</scope>
</reference>
<dbReference type="OrthoDB" id="7279047at2759"/>
<gene>
    <name evidence="1" type="ORF">CINC_LOCUS349</name>
</gene>
<organism evidence="1 2">
    <name type="scientific">Chrysodeixis includens</name>
    <name type="common">Soybean looper</name>
    <name type="synonym">Pseudoplusia includens</name>
    <dbReference type="NCBI Taxonomy" id="689277"/>
    <lineage>
        <taxon>Eukaryota</taxon>
        <taxon>Metazoa</taxon>
        <taxon>Ecdysozoa</taxon>
        <taxon>Arthropoda</taxon>
        <taxon>Hexapoda</taxon>
        <taxon>Insecta</taxon>
        <taxon>Pterygota</taxon>
        <taxon>Neoptera</taxon>
        <taxon>Endopterygota</taxon>
        <taxon>Lepidoptera</taxon>
        <taxon>Glossata</taxon>
        <taxon>Ditrysia</taxon>
        <taxon>Noctuoidea</taxon>
        <taxon>Noctuidae</taxon>
        <taxon>Plusiinae</taxon>
        <taxon>Chrysodeixis</taxon>
    </lineage>
</organism>
<protein>
    <submittedName>
        <fullName evidence="1">Uncharacterized protein</fullName>
    </submittedName>
</protein>
<sequence length="128" mass="14406">MVSFHVGRIIFFYHPDRVNPSVINCAVFCHTILGLAYSCLLPYSPRVPSSTQPQPREGNAMLRSVSDSVLCVWHVSGVGYTMRDIRYHWKDGLTSVGMSNEVQLPQFRVLGHRQRATVVTLTTGNRSQ</sequence>
<dbReference type="EMBL" id="LR824004">
    <property type="protein sequence ID" value="CAH0577975.1"/>
    <property type="molecule type" value="Genomic_DNA"/>
</dbReference>
<dbReference type="AlphaFoldDB" id="A0A9P0FSH0"/>
<keyword evidence="2" id="KW-1185">Reference proteome</keyword>
<proteinExistence type="predicted"/>
<evidence type="ECO:0000313" key="1">
    <source>
        <dbReference type="EMBL" id="CAH0577975.1"/>
    </source>
</evidence>
<evidence type="ECO:0000313" key="2">
    <source>
        <dbReference type="Proteomes" id="UP001154114"/>
    </source>
</evidence>
<name>A0A9P0FSH0_CHRIL</name>